<name>A0A3L7ARB3_9HYPH</name>
<feature type="transmembrane region" description="Helical" evidence="8">
    <location>
        <begin position="188"/>
        <end position="213"/>
    </location>
</feature>
<evidence type="ECO:0000256" key="3">
    <source>
        <dbReference type="ARBA" id="ARBA00022519"/>
    </source>
</evidence>
<feature type="transmembrane region" description="Helical" evidence="8">
    <location>
        <begin position="294"/>
        <end position="311"/>
    </location>
</feature>
<keyword evidence="7" id="KW-0813">Transport</keyword>
<dbReference type="GO" id="GO:0022857">
    <property type="term" value="F:transmembrane transporter activity"/>
    <property type="evidence" value="ECO:0007669"/>
    <property type="project" value="UniProtKB-UniRule"/>
</dbReference>
<gene>
    <name evidence="10" type="ORF">D9R14_00720</name>
</gene>
<protein>
    <submittedName>
        <fullName evidence="10">TRAP transporter large permease subunit</fullName>
    </submittedName>
</protein>
<feature type="domain" description="TRAP C4-dicarboxylate transport system permease DctM subunit" evidence="9">
    <location>
        <begin position="3"/>
        <end position="276"/>
    </location>
</feature>
<dbReference type="InterPro" id="IPR004681">
    <property type="entry name" value="TRAP_DctM"/>
</dbReference>
<dbReference type="GO" id="GO:0005886">
    <property type="term" value="C:plasma membrane"/>
    <property type="evidence" value="ECO:0007669"/>
    <property type="project" value="UniProtKB-SubCell"/>
</dbReference>
<feature type="transmembrane region" description="Helical" evidence="8">
    <location>
        <begin position="386"/>
        <end position="408"/>
    </location>
</feature>
<comment type="function">
    <text evidence="7">Part of the tripartite ATP-independent periplasmic (TRAP) transport system.</text>
</comment>
<dbReference type="PANTHER" id="PTHR33362">
    <property type="entry name" value="SIALIC ACID TRAP TRANSPORTER PERMEASE PROTEIN SIAT-RELATED"/>
    <property type="match status" value="1"/>
</dbReference>
<keyword evidence="5 8" id="KW-1133">Transmembrane helix</keyword>
<evidence type="ECO:0000313" key="10">
    <source>
        <dbReference type="EMBL" id="RLP81952.1"/>
    </source>
</evidence>
<keyword evidence="2" id="KW-1003">Cell membrane</keyword>
<evidence type="ECO:0000256" key="2">
    <source>
        <dbReference type="ARBA" id="ARBA00022475"/>
    </source>
</evidence>
<keyword evidence="6 8" id="KW-0472">Membrane</keyword>
<feature type="transmembrane region" description="Helical" evidence="8">
    <location>
        <begin position="415"/>
        <end position="432"/>
    </location>
</feature>
<evidence type="ECO:0000256" key="8">
    <source>
        <dbReference type="SAM" id="Phobius"/>
    </source>
</evidence>
<evidence type="ECO:0000313" key="11">
    <source>
        <dbReference type="Proteomes" id="UP000269692"/>
    </source>
</evidence>
<feature type="transmembrane region" description="Helical" evidence="8">
    <location>
        <begin position="475"/>
        <end position="497"/>
    </location>
</feature>
<feature type="transmembrane region" description="Helical" evidence="8">
    <location>
        <begin position="56"/>
        <end position="75"/>
    </location>
</feature>
<comment type="subcellular location">
    <subcellularLocation>
        <location evidence="1 7">Cell inner membrane</location>
        <topology evidence="1 7">Multi-pass membrane protein</topology>
    </subcellularLocation>
</comment>
<keyword evidence="11" id="KW-1185">Reference proteome</keyword>
<proteinExistence type="predicted"/>
<comment type="caution">
    <text evidence="10">The sequence shown here is derived from an EMBL/GenBank/DDBJ whole genome shotgun (WGS) entry which is preliminary data.</text>
</comment>
<accession>A0A3L7ARB3</accession>
<evidence type="ECO:0000256" key="1">
    <source>
        <dbReference type="ARBA" id="ARBA00004429"/>
    </source>
</evidence>
<feature type="transmembrane region" description="Helical" evidence="8">
    <location>
        <begin position="317"/>
        <end position="333"/>
    </location>
</feature>
<feature type="transmembrane region" description="Helical" evidence="8">
    <location>
        <begin position="438"/>
        <end position="463"/>
    </location>
</feature>
<organism evidence="10 11">
    <name type="scientific">Xanthobacter tagetidis</name>
    <dbReference type="NCBI Taxonomy" id="60216"/>
    <lineage>
        <taxon>Bacteria</taxon>
        <taxon>Pseudomonadati</taxon>
        <taxon>Pseudomonadota</taxon>
        <taxon>Alphaproteobacteria</taxon>
        <taxon>Hyphomicrobiales</taxon>
        <taxon>Xanthobacteraceae</taxon>
        <taxon>Xanthobacter</taxon>
    </lineage>
</organism>
<evidence type="ECO:0000259" key="9">
    <source>
        <dbReference type="Pfam" id="PF06808"/>
    </source>
</evidence>
<feature type="transmembrane region" description="Helical" evidence="8">
    <location>
        <begin position="354"/>
        <end position="374"/>
    </location>
</feature>
<dbReference type="Proteomes" id="UP000269692">
    <property type="component" value="Unassembled WGS sequence"/>
</dbReference>
<dbReference type="AlphaFoldDB" id="A0A3L7ARB3"/>
<feature type="transmembrane region" description="Helical" evidence="8">
    <location>
        <begin position="136"/>
        <end position="163"/>
    </location>
</feature>
<feature type="transmembrane region" description="Helical" evidence="8">
    <location>
        <begin position="95"/>
        <end position="124"/>
    </location>
</feature>
<dbReference type="OrthoDB" id="7339120at2"/>
<feature type="transmembrane region" description="Helical" evidence="8">
    <location>
        <begin position="233"/>
        <end position="256"/>
    </location>
</feature>
<evidence type="ECO:0000256" key="4">
    <source>
        <dbReference type="ARBA" id="ARBA00022692"/>
    </source>
</evidence>
<evidence type="ECO:0000256" key="7">
    <source>
        <dbReference type="RuleBase" id="RU369079"/>
    </source>
</evidence>
<dbReference type="PANTHER" id="PTHR33362:SF7">
    <property type="entry name" value="SLL1103 PROTEIN"/>
    <property type="match status" value="1"/>
</dbReference>
<feature type="domain" description="TRAP C4-dicarboxylate transport system permease DctM subunit" evidence="9">
    <location>
        <begin position="297"/>
        <end position="500"/>
    </location>
</feature>
<dbReference type="Pfam" id="PF06808">
    <property type="entry name" value="DctM"/>
    <property type="match status" value="2"/>
</dbReference>
<feature type="transmembrane region" description="Helical" evidence="8">
    <location>
        <begin position="262"/>
        <end position="282"/>
    </location>
</feature>
<keyword evidence="3 7" id="KW-0997">Cell inner membrane</keyword>
<keyword evidence="4 8" id="KW-0812">Transmembrane</keyword>
<evidence type="ECO:0000256" key="6">
    <source>
        <dbReference type="ARBA" id="ARBA00023136"/>
    </source>
</evidence>
<reference evidence="10 11" key="1">
    <citation type="submission" date="2018-10" db="EMBL/GenBank/DDBJ databases">
        <title>Xanthobacter tagetidis genome sequencing and assembly.</title>
        <authorList>
            <person name="Maclea K.S."/>
            <person name="Goen A.E."/>
            <person name="Fatima S.A."/>
        </authorList>
    </citation>
    <scope>NUCLEOTIDE SEQUENCE [LARGE SCALE GENOMIC DNA]</scope>
    <source>
        <strain evidence="10 11">ATCC 700314</strain>
    </source>
</reference>
<dbReference type="InterPro" id="IPR010656">
    <property type="entry name" value="DctM"/>
</dbReference>
<sequence length="511" mass="53820">MFLAVVAVLALGYPVVFSLAGVGFGFGLLGHYAGAFDLSYFNALPLRYWGILNNDVLIAVPLFILMGVMLERSGIAEDLLKTLGEVFGRMRGGLGLSVILVGSLLAASTGIVGATVTTMALISLPAMMRVGYDKRLASGLICATGSLAQIIPPSTVLVFLAVIMQTANSQVQLAKGNFVPQTLSVGDLFAAAFIPGLVLSGLYTLWVIGHIIFRPASCPAMVTHRSPGLGQRVVVALAPTLLLIIAVLGSIIAGVATPTEAASVGAMGAVLLTVVRIVGEALAPRFGAQVDRALFWWWTAMILGLVMLALLAGAAGVLTGSLVALVVASAFALSRPDTRARLVDVATQVSRQSLILTVMVFVIFLGATVFSLVFTRLGGEEVVGEFLRAMPGGADGAVLVVMAIVFVLGMFLDTFEILFIVVPIAAPILLHMDVDPVWLSIMLAVNLQTSYLTPPFGFSLFFLRGVAPPELKTSDIYRGIIPFVGLQIVCLGLLWAFPQLALWLPGVIYAH</sequence>
<evidence type="ECO:0000256" key="5">
    <source>
        <dbReference type="ARBA" id="ARBA00022989"/>
    </source>
</evidence>
<dbReference type="EMBL" id="RCTF01000001">
    <property type="protein sequence ID" value="RLP81952.1"/>
    <property type="molecule type" value="Genomic_DNA"/>
</dbReference>